<dbReference type="OrthoDB" id="191315at2759"/>
<proteinExistence type="predicted"/>
<accession>A0A8I2ZEN1</accession>
<dbReference type="Pfam" id="PF00701">
    <property type="entry name" value="DHDPS"/>
    <property type="match status" value="1"/>
</dbReference>
<comment type="caution">
    <text evidence="1">The sequence shown here is derived from an EMBL/GenBank/DDBJ whole genome shotgun (WGS) entry which is preliminary data.</text>
</comment>
<gene>
    <name evidence="1" type="ORF">HYQ45_012415</name>
</gene>
<reference evidence="1" key="1">
    <citation type="journal article" date="2021" name="Mol. Plant Pathol.">
        <title>A 20-kb lineage-specific genomic region tames virulence in pathogenic amphidiploid Verticillium longisporum.</title>
        <authorList>
            <person name="Harting R."/>
            <person name="Starke J."/>
            <person name="Kusch H."/>
            <person name="Poggeler S."/>
            <person name="Maurus I."/>
            <person name="Schluter R."/>
            <person name="Landesfeind M."/>
            <person name="Bulla I."/>
            <person name="Nowrousian M."/>
            <person name="de Jonge R."/>
            <person name="Stahlhut G."/>
            <person name="Hoff K.J."/>
            <person name="Asshauer K.P."/>
            <person name="Thurmer A."/>
            <person name="Stanke M."/>
            <person name="Daniel R."/>
            <person name="Morgenstern B."/>
            <person name="Thomma B.P.H.J."/>
            <person name="Kronstad J.W."/>
            <person name="Braus-Stromeyer S.A."/>
            <person name="Braus G.H."/>
        </authorList>
    </citation>
    <scope>NUCLEOTIDE SEQUENCE</scope>
    <source>
        <strain evidence="1">Vl32</strain>
    </source>
</reference>
<dbReference type="PANTHER" id="PTHR12128">
    <property type="entry name" value="DIHYDRODIPICOLINATE SYNTHASE"/>
    <property type="match status" value="1"/>
</dbReference>
<dbReference type="PANTHER" id="PTHR12128:SF24">
    <property type="entry name" value="DIHYDRODIPICOLINATE SYNTHETASE FAMILY PROTEIN (AFU_ORTHOLOGUE AFUA_3G11920)"/>
    <property type="match status" value="1"/>
</dbReference>
<sequence>MTASNGTNGHSAPRPLPVGIYAPTMTFFNPETEDLDIPVIKKHAERLARAGLAGLVTMGSNGEAAIPVIKKHAERLARAGLAGLVTMGSNGEAAHCTREEKIAVTKATREALDAAGFEQTPIILGATEGSVRGTIELLKLAPAAGTDYALILPPSYFRAQMDEAAVHDYFIAVADESPIPLILYNYPGAVSGIDMDSDLLIKLAEHKNIIGTKFTCGNNGKLTRVALATDAKTPWNEGSGYMAFGGMCDFTVQTLVSGGSGIIAGGANVAPKVCVKVDFTVQTLVSGGSGIIAGGANVAPKVCVKVWDLYAAGKKEEAIELQKKLSKGDWYLTKAAVPGTKGAINSYFGYGGYGRRPLKRLEKERTQYIADGIKELMDIENSL</sequence>
<protein>
    <submittedName>
        <fullName evidence="1">L-threo-3-deoxy-hexylosonate aldolase like protein</fullName>
    </submittedName>
</protein>
<dbReference type="CDD" id="cd00408">
    <property type="entry name" value="DHDPS-like"/>
    <property type="match status" value="1"/>
</dbReference>
<dbReference type="Proteomes" id="UP000689129">
    <property type="component" value="Unassembled WGS sequence"/>
</dbReference>
<dbReference type="InterPro" id="IPR002220">
    <property type="entry name" value="DapA-like"/>
</dbReference>
<dbReference type="SMART" id="SM01130">
    <property type="entry name" value="DHDPS"/>
    <property type="match status" value="1"/>
</dbReference>
<dbReference type="GO" id="GO:0008840">
    <property type="term" value="F:4-hydroxy-tetrahydrodipicolinate synthase activity"/>
    <property type="evidence" value="ECO:0007669"/>
    <property type="project" value="TreeGrafter"/>
</dbReference>
<name>A0A8I2ZEN1_VERLO</name>
<evidence type="ECO:0000313" key="1">
    <source>
        <dbReference type="EMBL" id="KAG7127773.1"/>
    </source>
</evidence>
<dbReference type="AlphaFoldDB" id="A0A8I2ZEN1"/>
<organism evidence="1 2">
    <name type="scientific">Verticillium longisporum</name>
    <name type="common">Verticillium dahliae var. longisporum</name>
    <dbReference type="NCBI Taxonomy" id="100787"/>
    <lineage>
        <taxon>Eukaryota</taxon>
        <taxon>Fungi</taxon>
        <taxon>Dikarya</taxon>
        <taxon>Ascomycota</taxon>
        <taxon>Pezizomycotina</taxon>
        <taxon>Sordariomycetes</taxon>
        <taxon>Hypocreomycetidae</taxon>
        <taxon>Glomerellales</taxon>
        <taxon>Plectosphaerellaceae</taxon>
        <taxon>Verticillium</taxon>
    </lineage>
</organism>
<dbReference type="EMBL" id="JAEMWZ010000285">
    <property type="protein sequence ID" value="KAG7127773.1"/>
    <property type="molecule type" value="Genomic_DNA"/>
</dbReference>
<evidence type="ECO:0000313" key="2">
    <source>
        <dbReference type="Proteomes" id="UP000689129"/>
    </source>
</evidence>